<name>A0ABM9G0S0_9BACL</name>
<comment type="caution">
    <text evidence="2">The sequence shown here is derived from an EMBL/GenBank/DDBJ whole genome shotgun (WGS) entry which is preliminary data.</text>
</comment>
<dbReference type="PANTHER" id="PTHR40596:SF1">
    <property type="entry name" value="CITRATE LYASE ALPHA CHAIN"/>
    <property type="match status" value="1"/>
</dbReference>
<comment type="catalytic activity">
    <reaction evidence="1">
        <text>citrate = oxaloacetate + acetate</text>
        <dbReference type="Rhea" id="RHEA:10760"/>
        <dbReference type="ChEBI" id="CHEBI:16452"/>
        <dbReference type="ChEBI" id="CHEBI:16947"/>
        <dbReference type="ChEBI" id="CHEBI:30089"/>
        <dbReference type="EC" id="4.1.3.6"/>
    </reaction>
</comment>
<keyword evidence="1 2" id="KW-0456">Lyase</keyword>
<dbReference type="Pfam" id="PF04223">
    <property type="entry name" value="CitF"/>
    <property type="match status" value="1"/>
</dbReference>
<comment type="subcellular location">
    <subcellularLocation>
        <location evidence="1">Cytoplasm</location>
    </subcellularLocation>
</comment>
<accession>A0ABM9G0S0</accession>
<keyword evidence="1" id="KW-0808">Transferase</keyword>
<dbReference type="InterPro" id="IPR037171">
    <property type="entry name" value="NagB/RpiA_transferase-like"/>
</dbReference>
<dbReference type="InterPro" id="IPR006472">
    <property type="entry name" value="Citrate_lyase_asu"/>
</dbReference>
<comment type="catalytic activity">
    <reaction evidence="1">
        <text>citrate + acetyl-CoA = (3S)-citryl-CoA + acetate</text>
        <dbReference type="Rhea" id="RHEA:19405"/>
        <dbReference type="ChEBI" id="CHEBI:16947"/>
        <dbReference type="ChEBI" id="CHEBI:30089"/>
        <dbReference type="ChEBI" id="CHEBI:57288"/>
        <dbReference type="ChEBI" id="CHEBI:57321"/>
        <dbReference type="EC" id="2.8.3.10"/>
    </reaction>
</comment>
<dbReference type="PANTHER" id="PTHR40596">
    <property type="entry name" value="CITRATE LYASE ALPHA CHAIN"/>
    <property type="match status" value="1"/>
</dbReference>
<dbReference type="GO" id="GO:0016829">
    <property type="term" value="F:lyase activity"/>
    <property type="evidence" value="ECO:0007669"/>
    <property type="project" value="UniProtKB-KW"/>
</dbReference>
<dbReference type="EC" id="4.1.3.6" evidence="1"/>
<reference evidence="2" key="1">
    <citation type="submission" date="2022-06" db="EMBL/GenBank/DDBJ databases">
        <authorList>
            <person name="Dietemann V."/>
            <person name="Ory F."/>
            <person name="Dainat B."/>
            <person name="Oberhansli S."/>
        </authorList>
    </citation>
    <scope>NUCLEOTIDE SEQUENCE</scope>
    <source>
        <strain evidence="2">Ena-SAMPLE-TAB-26-04-2022-14:26:32:270-5432</strain>
    </source>
</reference>
<dbReference type="NCBIfam" id="TIGR01584">
    <property type="entry name" value="citF"/>
    <property type="match status" value="1"/>
</dbReference>
<dbReference type="EC" id="2.8.3.10" evidence="1"/>
<gene>
    <name evidence="2" type="primary">citF</name>
    <name evidence="2" type="ORF">WJ0W_002141</name>
</gene>
<dbReference type="PIRSF" id="PIRSF009451">
    <property type="entry name" value="Citrt_lyas_alpha"/>
    <property type="match status" value="1"/>
</dbReference>
<sequence>MHNEAGREIPLHIDGLGSLTPYHKKQVNGQYKNTERLKDRQQNPAKNKVIASIEAAIKATGLRDGMTISFHHHFRNGDYIVNMVIDKIAEMGIRDLVLAASSLTDIHAPLVKHVQNGVIRRIETSGLRGELAQAYSHGLMDIPVVINSHGGRARAIASGECPIDVAFLGVPSCDPYGNANGYSRGNAAASACGSLGYAKVDAQHANRVVMITDNLVPYPNVPFGIPESQVDYVVVVDCIGDPKGIVSGATRYTSNPKDLLIARYAADVIEASGYFLDGFSLQTGSGGASLATTRFLRDKMLAHNVKASFALGGITQQIVELHEEGLIHRLLDVQSFDLKAVESLKNNRFHHQIDAEYYASPDNEGCAAHQLDVVVLSALEIDLDFNVNVITGSDGVIRGASGGHCDTAAGASASIIVAPLIRGRMPTILDKVNTIITPGHTVDVLVTDQGIAVNPMRDDLLHNLKAAKLPVVTIEELKEKATRIVGNPEPIQWEDKIVGVVKYRDGSVIDVIRQVKNK</sequence>
<evidence type="ECO:0000256" key="1">
    <source>
        <dbReference type="PIRNR" id="PIRNR009451"/>
    </source>
</evidence>
<protein>
    <recommendedName>
        <fullName evidence="1">Citrate lyase alpha chain</fullName>
        <shortName evidence="1">Citrase alpha chain</shortName>
        <ecNumber evidence="1">2.8.3.10</ecNumber>
        <ecNumber evidence="1">4.1.3.6</ecNumber>
    </recommendedName>
    <alternativeName>
        <fullName evidence="1">Citrate (pro-3S)-lyase alpha chain</fullName>
    </alternativeName>
    <alternativeName>
        <fullName evidence="1">Citrate CoA-transferase subunit</fullName>
    </alternativeName>
</protein>
<organism evidence="2 3">
    <name type="scientific">Paenibacillus melissococcoides</name>
    <dbReference type="NCBI Taxonomy" id="2912268"/>
    <lineage>
        <taxon>Bacteria</taxon>
        <taxon>Bacillati</taxon>
        <taxon>Bacillota</taxon>
        <taxon>Bacilli</taxon>
        <taxon>Bacillales</taxon>
        <taxon>Paenibacillaceae</taxon>
        <taxon>Paenibacillus</taxon>
    </lineage>
</organism>
<proteinExistence type="predicted"/>
<keyword evidence="3" id="KW-1185">Reference proteome</keyword>
<evidence type="ECO:0000313" key="3">
    <source>
        <dbReference type="Proteomes" id="UP001154322"/>
    </source>
</evidence>
<dbReference type="EMBL" id="CALYLO010000002">
    <property type="protein sequence ID" value="CAH8244910.1"/>
    <property type="molecule type" value="Genomic_DNA"/>
</dbReference>
<dbReference type="RefSeq" id="WP_213428807.1">
    <property type="nucleotide sequence ID" value="NZ_AP031286.1"/>
</dbReference>
<keyword evidence="1" id="KW-0963">Cytoplasm</keyword>
<dbReference type="SUPFAM" id="SSF100950">
    <property type="entry name" value="NagB/RpiA/CoA transferase-like"/>
    <property type="match status" value="2"/>
</dbReference>
<dbReference type="Gene3D" id="3.40.1080.10">
    <property type="entry name" value="Glutaconate Coenzyme A-transferase"/>
    <property type="match status" value="2"/>
</dbReference>
<dbReference type="Proteomes" id="UP001154322">
    <property type="component" value="Unassembled WGS sequence"/>
</dbReference>
<evidence type="ECO:0000313" key="2">
    <source>
        <dbReference type="EMBL" id="CAH8244910.1"/>
    </source>
</evidence>